<feature type="domain" description="Tyr recombinase" evidence="2">
    <location>
        <begin position="1"/>
        <end position="165"/>
    </location>
</feature>
<evidence type="ECO:0000259" key="2">
    <source>
        <dbReference type="PROSITE" id="PS51898"/>
    </source>
</evidence>
<keyword evidence="1" id="KW-0233">DNA recombination</keyword>
<dbReference type="InterPro" id="IPR002104">
    <property type="entry name" value="Integrase_catalytic"/>
</dbReference>
<protein>
    <submittedName>
        <fullName evidence="3">Site-specific integrase</fullName>
    </submittedName>
</protein>
<dbReference type="Pfam" id="PF00589">
    <property type="entry name" value="Phage_integrase"/>
    <property type="match status" value="1"/>
</dbReference>
<dbReference type="RefSeq" id="WP_144845605.1">
    <property type="nucleotide sequence ID" value="NZ_VNJI01000008.1"/>
</dbReference>
<organism evidence="3 4">
    <name type="scientific">Paenibacillus cremeus</name>
    <dbReference type="NCBI Taxonomy" id="2163881"/>
    <lineage>
        <taxon>Bacteria</taxon>
        <taxon>Bacillati</taxon>
        <taxon>Bacillota</taxon>
        <taxon>Bacilli</taxon>
        <taxon>Bacillales</taxon>
        <taxon>Paenibacillaceae</taxon>
        <taxon>Paenibacillus</taxon>
    </lineage>
</organism>
<dbReference type="PROSITE" id="PS51898">
    <property type="entry name" value="TYR_RECOMBINASE"/>
    <property type="match status" value="1"/>
</dbReference>
<dbReference type="PANTHER" id="PTHR30349">
    <property type="entry name" value="PHAGE INTEGRASE-RELATED"/>
    <property type="match status" value="1"/>
</dbReference>
<name>A0A559KEB7_9BACL</name>
<comment type="caution">
    <text evidence="3">The sequence shown here is derived from an EMBL/GenBank/DDBJ whole genome shotgun (WGS) entry which is preliminary data.</text>
</comment>
<gene>
    <name evidence="3" type="ORF">FPZ49_08775</name>
</gene>
<dbReference type="InterPro" id="IPR013762">
    <property type="entry name" value="Integrase-like_cat_sf"/>
</dbReference>
<evidence type="ECO:0000256" key="1">
    <source>
        <dbReference type="ARBA" id="ARBA00023172"/>
    </source>
</evidence>
<sequence length="186" mass="21135">MGETLALTWNDIDLDAATLTVAKTLVYPLNSEPYISTPKSKSSGRTIMLDEETVTVMRRHRINQKETILRYPNYWASEDNLIFHQHKGRWLRTNIVRDYFKVVCNRVGLPVLSPHALRHTHAVHLLEAGASVKFVSERLGHKSVKVTSDTYLHITKTIETDSLALYSAHLRKQNGQKTGKTQLESG</sequence>
<dbReference type="InterPro" id="IPR011010">
    <property type="entry name" value="DNA_brk_join_enz"/>
</dbReference>
<dbReference type="PANTHER" id="PTHR30349:SF64">
    <property type="entry name" value="PROPHAGE INTEGRASE INTD-RELATED"/>
    <property type="match status" value="1"/>
</dbReference>
<dbReference type="OrthoDB" id="9803188at2"/>
<proteinExistence type="predicted"/>
<keyword evidence="4" id="KW-1185">Reference proteome</keyword>
<dbReference type="EMBL" id="VNJI01000008">
    <property type="protein sequence ID" value="TVY10476.1"/>
    <property type="molecule type" value="Genomic_DNA"/>
</dbReference>
<evidence type="ECO:0000313" key="4">
    <source>
        <dbReference type="Proteomes" id="UP000317036"/>
    </source>
</evidence>
<dbReference type="CDD" id="cd01189">
    <property type="entry name" value="INT_ICEBs1_C_like"/>
    <property type="match status" value="1"/>
</dbReference>
<dbReference type="InterPro" id="IPR050090">
    <property type="entry name" value="Tyrosine_recombinase_XerCD"/>
</dbReference>
<evidence type="ECO:0000313" key="3">
    <source>
        <dbReference type="EMBL" id="TVY10476.1"/>
    </source>
</evidence>
<dbReference type="GO" id="GO:0015074">
    <property type="term" value="P:DNA integration"/>
    <property type="evidence" value="ECO:0007669"/>
    <property type="project" value="InterPro"/>
</dbReference>
<dbReference type="GO" id="GO:0003677">
    <property type="term" value="F:DNA binding"/>
    <property type="evidence" value="ECO:0007669"/>
    <property type="project" value="InterPro"/>
</dbReference>
<accession>A0A559KEB7</accession>
<dbReference type="GO" id="GO:0006310">
    <property type="term" value="P:DNA recombination"/>
    <property type="evidence" value="ECO:0007669"/>
    <property type="project" value="UniProtKB-KW"/>
</dbReference>
<dbReference type="Gene3D" id="1.10.443.10">
    <property type="entry name" value="Intergrase catalytic core"/>
    <property type="match status" value="1"/>
</dbReference>
<dbReference type="AlphaFoldDB" id="A0A559KEB7"/>
<reference evidence="3 4" key="1">
    <citation type="submission" date="2019-07" db="EMBL/GenBank/DDBJ databases">
        <authorList>
            <person name="Kim J."/>
        </authorList>
    </citation>
    <scope>NUCLEOTIDE SEQUENCE [LARGE SCALE GENOMIC DNA]</scope>
    <source>
        <strain evidence="3 4">JC52</strain>
    </source>
</reference>
<dbReference type="Proteomes" id="UP000317036">
    <property type="component" value="Unassembled WGS sequence"/>
</dbReference>
<dbReference type="SUPFAM" id="SSF56349">
    <property type="entry name" value="DNA breaking-rejoining enzymes"/>
    <property type="match status" value="1"/>
</dbReference>